<accession>A0A841DH73</accession>
<dbReference type="EMBL" id="JACHNF010000001">
    <property type="protein sequence ID" value="MBB5976809.1"/>
    <property type="molecule type" value="Genomic_DNA"/>
</dbReference>
<evidence type="ECO:0000313" key="7">
    <source>
        <dbReference type="Proteomes" id="UP000558997"/>
    </source>
</evidence>
<dbReference type="SUPFAM" id="SSF53067">
    <property type="entry name" value="Actin-like ATPase domain"/>
    <property type="match status" value="1"/>
</dbReference>
<protein>
    <submittedName>
        <fullName evidence="6">Rod shape-determining protein MreB</fullName>
    </submittedName>
</protein>
<evidence type="ECO:0000256" key="5">
    <source>
        <dbReference type="SAM" id="MobiDB-lite"/>
    </source>
</evidence>
<evidence type="ECO:0000256" key="3">
    <source>
        <dbReference type="ARBA" id="ARBA00022741"/>
    </source>
</evidence>
<dbReference type="Gene3D" id="3.30.420.40">
    <property type="match status" value="1"/>
</dbReference>
<proteinExistence type="predicted"/>
<name>A0A841DH73_9ACTN</name>
<keyword evidence="7" id="KW-1185">Reference proteome</keyword>
<keyword evidence="4" id="KW-0067">ATP-binding</keyword>
<dbReference type="InterPro" id="IPR043129">
    <property type="entry name" value="ATPase_NBD"/>
</dbReference>
<dbReference type="PANTHER" id="PTHR42749">
    <property type="entry name" value="CELL SHAPE-DETERMINING PROTEIN MREB"/>
    <property type="match status" value="1"/>
</dbReference>
<keyword evidence="2" id="KW-0963">Cytoplasm</keyword>
<dbReference type="Pfam" id="PF06723">
    <property type="entry name" value="MreB_Mbl"/>
    <property type="match status" value="1"/>
</dbReference>
<keyword evidence="3" id="KW-0547">Nucleotide-binding</keyword>
<gene>
    <name evidence="6" type="ORF">HDA44_000150</name>
</gene>
<evidence type="ECO:0000256" key="4">
    <source>
        <dbReference type="ARBA" id="ARBA00022840"/>
    </source>
</evidence>
<dbReference type="Proteomes" id="UP000558997">
    <property type="component" value="Unassembled WGS sequence"/>
</dbReference>
<dbReference type="GO" id="GO:0005737">
    <property type="term" value="C:cytoplasm"/>
    <property type="evidence" value="ECO:0007669"/>
    <property type="project" value="UniProtKB-SubCell"/>
</dbReference>
<dbReference type="AlphaFoldDB" id="A0A841DH73"/>
<comment type="caution">
    <text evidence="6">The sequence shown here is derived from an EMBL/GenBank/DDBJ whole genome shotgun (WGS) entry which is preliminary data.</text>
</comment>
<reference evidence="6 7" key="1">
    <citation type="submission" date="2020-08" db="EMBL/GenBank/DDBJ databases">
        <title>Sequencing the genomes of 1000 actinobacteria strains.</title>
        <authorList>
            <person name="Klenk H.-P."/>
        </authorList>
    </citation>
    <scope>NUCLEOTIDE SEQUENCE [LARGE SCALE GENOMIC DNA]</scope>
    <source>
        <strain evidence="6 7">DSM 17294</strain>
    </source>
</reference>
<dbReference type="InterPro" id="IPR056546">
    <property type="entry name" value="MreB_MamK-like"/>
</dbReference>
<evidence type="ECO:0000313" key="6">
    <source>
        <dbReference type="EMBL" id="MBB5976809.1"/>
    </source>
</evidence>
<dbReference type="GO" id="GO:0005524">
    <property type="term" value="F:ATP binding"/>
    <property type="evidence" value="ECO:0007669"/>
    <property type="project" value="UniProtKB-KW"/>
</dbReference>
<evidence type="ECO:0000256" key="1">
    <source>
        <dbReference type="ARBA" id="ARBA00004496"/>
    </source>
</evidence>
<evidence type="ECO:0000256" key="2">
    <source>
        <dbReference type="ARBA" id="ARBA00022490"/>
    </source>
</evidence>
<dbReference type="RefSeq" id="WP_184830473.1">
    <property type="nucleotide sequence ID" value="NZ_BAAAVN010000019.1"/>
</dbReference>
<sequence>MELGIVAADMWVEWWRGSAGGERAGWWRVLPMGDRMVTGIAIDLGSARTRIWTTEHGLVADVPTHAPGTSGRRGLVYRGEIVNAAATASFLATLLGRETPTSATSSVRMATRINQPDVGNLVEDGGPRRSVGAARKASLPAQSDPNRTSELTVGRRLTVVAVVPVLGGERQRLELRTVLDVLGPAAVVTLDGAKAVAFGARVGVAEPLLVVDVGAQLIEVALLTDGAVVEARRTPLGVDDLSAAEVVEEVADAVLGLLQGDCCGQVVDALDRGVLLAGGGALRPEITYKLSRRIGATVRPAPAPHTAAVRGAATALQATHRHPGTRNA</sequence>
<organism evidence="6 7">
    <name type="scientific">Kribbella solani</name>
    <dbReference type="NCBI Taxonomy" id="236067"/>
    <lineage>
        <taxon>Bacteria</taxon>
        <taxon>Bacillati</taxon>
        <taxon>Actinomycetota</taxon>
        <taxon>Actinomycetes</taxon>
        <taxon>Propionibacteriales</taxon>
        <taxon>Kribbellaceae</taxon>
        <taxon>Kribbella</taxon>
    </lineage>
</organism>
<feature type="region of interest" description="Disordered" evidence="5">
    <location>
        <begin position="117"/>
        <end position="148"/>
    </location>
</feature>
<comment type="subcellular location">
    <subcellularLocation>
        <location evidence="1">Cytoplasm</location>
    </subcellularLocation>
</comment>
<dbReference type="PANTHER" id="PTHR42749:SF1">
    <property type="entry name" value="CELL SHAPE-DETERMINING PROTEIN MREB"/>
    <property type="match status" value="1"/>
</dbReference>